<proteinExistence type="predicted"/>
<comment type="caution">
    <text evidence="2">The sequence shown here is derived from an EMBL/GenBank/DDBJ whole genome shotgun (WGS) entry which is preliminary data.</text>
</comment>
<keyword evidence="3" id="KW-1185">Reference proteome</keyword>
<feature type="compositionally biased region" description="Polar residues" evidence="1">
    <location>
        <begin position="68"/>
        <end position="79"/>
    </location>
</feature>
<evidence type="ECO:0000256" key="1">
    <source>
        <dbReference type="SAM" id="MobiDB-lite"/>
    </source>
</evidence>
<sequence length="79" mass="8836">MDIYPAYNYLLRRPWIHKVRVVPSSLHQKVKFIANHQLVSVMGERELVISTPDESKRTLSPSEGGPTGNTSDLADSIST</sequence>
<dbReference type="PANTHER" id="PTHR33240">
    <property type="entry name" value="OS08G0508500 PROTEIN"/>
    <property type="match status" value="1"/>
</dbReference>
<organism evidence="2 3">
    <name type="scientific">Mucuna pruriens</name>
    <name type="common">Velvet bean</name>
    <name type="synonym">Dolichos pruriens</name>
    <dbReference type="NCBI Taxonomy" id="157652"/>
    <lineage>
        <taxon>Eukaryota</taxon>
        <taxon>Viridiplantae</taxon>
        <taxon>Streptophyta</taxon>
        <taxon>Embryophyta</taxon>
        <taxon>Tracheophyta</taxon>
        <taxon>Spermatophyta</taxon>
        <taxon>Magnoliopsida</taxon>
        <taxon>eudicotyledons</taxon>
        <taxon>Gunneridae</taxon>
        <taxon>Pentapetalae</taxon>
        <taxon>rosids</taxon>
        <taxon>fabids</taxon>
        <taxon>Fabales</taxon>
        <taxon>Fabaceae</taxon>
        <taxon>Papilionoideae</taxon>
        <taxon>50 kb inversion clade</taxon>
        <taxon>NPAAA clade</taxon>
        <taxon>indigoferoid/millettioid clade</taxon>
        <taxon>Phaseoleae</taxon>
        <taxon>Mucuna</taxon>
    </lineage>
</organism>
<dbReference type="Proteomes" id="UP000257109">
    <property type="component" value="Unassembled WGS sequence"/>
</dbReference>
<dbReference type="AlphaFoldDB" id="A0A371GN88"/>
<protein>
    <submittedName>
        <fullName evidence="2">Uncharacterized protein</fullName>
    </submittedName>
</protein>
<feature type="non-terminal residue" evidence="2">
    <location>
        <position position="1"/>
    </location>
</feature>
<dbReference type="PANTHER" id="PTHR33240:SF15">
    <property type="entry name" value="GAG-PRO-LIKE PROTEIN"/>
    <property type="match status" value="1"/>
</dbReference>
<dbReference type="OrthoDB" id="2919534at2759"/>
<gene>
    <name evidence="2" type="ORF">CR513_25910</name>
</gene>
<evidence type="ECO:0000313" key="2">
    <source>
        <dbReference type="EMBL" id="RDX92021.1"/>
    </source>
</evidence>
<evidence type="ECO:0000313" key="3">
    <source>
        <dbReference type="Proteomes" id="UP000257109"/>
    </source>
</evidence>
<reference evidence="2" key="1">
    <citation type="submission" date="2018-05" db="EMBL/GenBank/DDBJ databases">
        <title>Draft genome of Mucuna pruriens seed.</title>
        <authorList>
            <person name="Nnadi N.E."/>
            <person name="Vos R."/>
            <person name="Hasami M.H."/>
            <person name="Devisetty U.K."/>
            <person name="Aguiy J.C."/>
        </authorList>
    </citation>
    <scope>NUCLEOTIDE SEQUENCE [LARGE SCALE GENOMIC DNA]</scope>
    <source>
        <strain evidence="2">JCA_2017</strain>
    </source>
</reference>
<accession>A0A371GN88</accession>
<feature type="region of interest" description="Disordered" evidence="1">
    <location>
        <begin position="50"/>
        <end position="79"/>
    </location>
</feature>
<dbReference type="EMBL" id="QJKJ01004970">
    <property type="protein sequence ID" value="RDX92021.1"/>
    <property type="molecule type" value="Genomic_DNA"/>
</dbReference>
<name>A0A371GN88_MUCPR</name>